<evidence type="ECO:0000313" key="9">
    <source>
        <dbReference type="EMBL" id="KAF2667227.1"/>
    </source>
</evidence>
<gene>
    <name evidence="9" type="ORF">BT63DRAFT_481666</name>
</gene>
<dbReference type="GO" id="GO:0006412">
    <property type="term" value="P:translation"/>
    <property type="evidence" value="ECO:0007669"/>
    <property type="project" value="InterPro"/>
</dbReference>
<dbReference type="PANTHER" id="PTHR21011">
    <property type="entry name" value="MITOCHONDRIAL 28S RIBOSOMAL PROTEIN S6"/>
    <property type="match status" value="1"/>
</dbReference>
<protein>
    <recommendedName>
        <fullName evidence="6">Small ribosomal subunit protein bS6m</fullName>
    </recommendedName>
</protein>
<dbReference type="NCBIfam" id="TIGR00166">
    <property type="entry name" value="S6"/>
    <property type="match status" value="1"/>
</dbReference>
<organism evidence="9 10">
    <name type="scientific">Microthyrium microscopicum</name>
    <dbReference type="NCBI Taxonomy" id="703497"/>
    <lineage>
        <taxon>Eukaryota</taxon>
        <taxon>Fungi</taxon>
        <taxon>Dikarya</taxon>
        <taxon>Ascomycota</taxon>
        <taxon>Pezizomycotina</taxon>
        <taxon>Dothideomycetes</taxon>
        <taxon>Dothideomycetes incertae sedis</taxon>
        <taxon>Microthyriales</taxon>
        <taxon>Microthyriaceae</taxon>
        <taxon>Microthyrium</taxon>
    </lineage>
</organism>
<keyword evidence="10" id="KW-1185">Reference proteome</keyword>
<evidence type="ECO:0000256" key="2">
    <source>
        <dbReference type="ARBA" id="ARBA00009512"/>
    </source>
</evidence>
<feature type="region of interest" description="Disordered" evidence="8">
    <location>
        <begin position="119"/>
        <end position="145"/>
    </location>
</feature>
<dbReference type="CDD" id="cd15465">
    <property type="entry name" value="bS6_mito"/>
    <property type="match status" value="1"/>
</dbReference>
<evidence type="ECO:0000256" key="8">
    <source>
        <dbReference type="SAM" id="MobiDB-lite"/>
    </source>
</evidence>
<dbReference type="OrthoDB" id="10259681at2759"/>
<keyword evidence="3 9" id="KW-0689">Ribosomal protein</keyword>
<sequence length="145" mass="16036">MLYELISVVRPGSIREAKDIARTAGTIILQRGGVVRGLTNWGVFALPKPMRASAGAQKHHAGQYFIMRFDASAKAQDTMKAMLKMEPRLLRFSVVKLGHTLKHISNVGGQAEEWSWQEGSRGSKWVSEVDEATPQGRNEGLGFDK</sequence>
<keyword evidence="4" id="KW-0496">Mitochondrion</keyword>
<evidence type="ECO:0000256" key="3">
    <source>
        <dbReference type="ARBA" id="ARBA00022980"/>
    </source>
</evidence>
<accession>A0A6A6U715</accession>
<dbReference type="GO" id="GO:0003735">
    <property type="term" value="F:structural constituent of ribosome"/>
    <property type="evidence" value="ECO:0007669"/>
    <property type="project" value="InterPro"/>
</dbReference>
<dbReference type="Pfam" id="PF01250">
    <property type="entry name" value="Ribosomal_S6"/>
    <property type="match status" value="1"/>
</dbReference>
<evidence type="ECO:0000256" key="7">
    <source>
        <dbReference type="ARBA" id="ARBA00037226"/>
    </source>
</evidence>
<reference evidence="9" key="1">
    <citation type="journal article" date="2020" name="Stud. Mycol.">
        <title>101 Dothideomycetes genomes: a test case for predicting lifestyles and emergence of pathogens.</title>
        <authorList>
            <person name="Haridas S."/>
            <person name="Albert R."/>
            <person name="Binder M."/>
            <person name="Bloem J."/>
            <person name="Labutti K."/>
            <person name="Salamov A."/>
            <person name="Andreopoulos B."/>
            <person name="Baker S."/>
            <person name="Barry K."/>
            <person name="Bills G."/>
            <person name="Bluhm B."/>
            <person name="Cannon C."/>
            <person name="Castanera R."/>
            <person name="Culley D."/>
            <person name="Daum C."/>
            <person name="Ezra D."/>
            <person name="Gonzalez J."/>
            <person name="Henrissat B."/>
            <person name="Kuo A."/>
            <person name="Liang C."/>
            <person name="Lipzen A."/>
            <person name="Lutzoni F."/>
            <person name="Magnuson J."/>
            <person name="Mondo S."/>
            <person name="Nolan M."/>
            <person name="Ohm R."/>
            <person name="Pangilinan J."/>
            <person name="Park H.-J."/>
            <person name="Ramirez L."/>
            <person name="Alfaro M."/>
            <person name="Sun H."/>
            <person name="Tritt A."/>
            <person name="Yoshinaga Y."/>
            <person name="Zwiers L.-H."/>
            <person name="Turgeon B."/>
            <person name="Goodwin S."/>
            <person name="Spatafora J."/>
            <person name="Crous P."/>
            <person name="Grigoriev I."/>
        </authorList>
    </citation>
    <scope>NUCLEOTIDE SEQUENCE</scope>
    <source>
        <strain evidence="9">CBS 115976</strain>
    </source>
</reference>
<evidence type="ECO:0000256" key="1">
    <source>
        <dbReference type="ARBA" id="ARBA00004173"/>
    </source>
</evidence>
<comment type="function">
    <text evidence="7">Component of the mitochondrial ribosome (mitoribosome), a dedicated translation machinery responsible for the synthesis of mitochondrial genome-encoded proteins, including at least some of the essential transmembrane subunits of the mitochondrial respiratory chain. The mitoribosomes are attached to the mitochondrial inner membrane and translation products are cotranslationally integrated into the membrane.</text>
</comment>
<evidence type="ECO:0000313" key="10">
    <source>
        <dbReference type="Proteomes" id="UP000799302"/>
    </source>
</evidence>
<dbReference type="InterPro" id="IPR035980">
    <property type="entry name" value="Ribosomal_bS6_sf"/>
</dbReference>
<evidence type="ECO:0000256" key="4">
    <source>
        <dbReference type="ARBA" id="ARBA00023128"/>
    </source>
</evidence>
<dbReference type="GO" id="GO:0005763">
    <property type="term" value="C:mitochondrial small ribosomal subunit"/>
    <property type="evidence" value="ECO:0007669"/>
    <property type="project" value="TreeGrafter"/>
</dbReference>
<comment type="subcellular location">
    <subcellularLocation>
        <location evidence="1">Mitochondrion</location>
    </subcellularLocation>
</comment>
<dbReference type="EMBL" id="MU004238">
    <property type="protein sequence ID" value="KAF2667227.1"/>
    <property type="molecule type" value="Genomic_DNA"/>
</dbReference>
<keyword evidence="5" id="KW-0687">Ribonucleoprotein</keyword>
<evidence type="ECO:0000256" key="5">
    <source>
        <dbReference type="ARBA" id="ARBA00023274"/>
    </source>
</evidence>
<dbReference type="AlphaFoldDB" id="A0A6A6U715"/>
<dbReference type="FunFam" id="3.30.70.60:FF:000007">
    <property type="entry name" value="37S ribosomal protein Mrp17"/>
    <property type="match status" value="1"/>
</dbReference>
<evidence type="ECO:0000256" key="6">
    <source>
        <dbReference type="ARBA" id="ARBA00035170"/>
    </source>
</evidence>
<dbReference type="Proteomes" id="UP000799302">
    <property type="component" value="Unassembled WGS sequence"/>
</dbReference>
<comment type="similarity">
    <text evidence="2">Belongs to the bacterial ribosomal protein bS6 family.</text>
</comment>
<dbReference type="InterPro" id="IPR014717">
    <property type="entry name" value="Transl_elong_EF1B/ribsomal_bS6"/>
</dbReference>
<proteinExistence type="inferred from homology"/>
<dbReference type="PANTHER" id="PTHR21011:SF1">
    <property type="entry name" value="SMALL RIBOSOMAL SUBUNIT PROTEIN BS6M"/>
    <property type="match status" value="1"/>
</dbReference>
<dbReference type="InterPro" id="IPR000529">
    <property type="entry name" value="Ribosomal_bS6"/>
</dbReference>
<dbReference type="GO" id="GO:0070181">
    <property type="term" value="F:small ribosomal subunit rRNA binding"/>
    <property type="evidence" value="ECO:0007669"/>
    <property type="project" value="TreeGrafter"/>
</dbReference>
<dbReference type="Gene3D" id="3.30.70.60">
    <property type="match status" value="1"/>
</dbReference>
<name>A0A6A6U715_9PEZI</name>
<dbReference type="SUPFAM" id="SSF54995">
    <property type="entry name" value="Ribosomal protein S6"/>
    <property type="match status" value="1"/>
</dbReference>